<dbReference type="PROSITE" id="PS01021">
    <property type="entry name" value="COPROGEN_OXIDASE"/>
    <property type="match status" value="1"/>
</dbReference>
<comment type="subcellular location">
    <subcellularLocation>
        <location evidence="9">Cytoplasm</location>
    </subcellularLocation>
</comment>
<evidence type="ECO:0000256" key="2">
    <source>
        <dbReference type="ARBA" id="ARBA00010644"/>
    </source>
</evidence>
<dbReference type="PIRSF" id="PIRSF000166">
    <property type="entry name" value="Coproporphyri_ox"/>
    <property type="match status" value="1"/>
</dbReference>
<comment type="catalytic activity">
    <reaction evidence="9">
        <text>coproporphyrinogen III + O2 + 2 H(+) = protoporphyrinogen IX + 2 CO2 + 2 H2O</text>
        <dbReference type="Rhea" id="RHEA:18257"/>
        <dbReference type="ChEBI" id="CHEBI:15377"/>
        <dbReference type="ChEBI" id="CHEBI:15378"/>
        <dbReference type="ChEBI" id="CHEBI:15379"/>
        <dbReference type="ChEBI" id="CHEBI:16526"/>
        <dbReference type="ChEBI" id="CHEBI:57307"/>
        <dbReference type="ChEBI" id="CHEBI:57309"/>
        <dbReference type="EC" id="1.3.3.3"/>
    </reaction>
</comment>
<keyword evidence="5 9" id="KW-0479">Metal-binding</keyword>
<keyword evidence="8 9" id="KW-0627">Porphyrin biosynthesis</keyword>
<feature type="binding site" evidence="9">
    <location>
        <position position="140"/>
    </location>
    <ligand>
        <name>a divalent metal cation</name>
        <dbReference type="ChEBI" id="CHEBI:60240"/>
    </ligand>
</feature>
<dbReference type="GO" id="GO:0042803">
    <property type="term" value="F:protein homodimerization activity"/>
    <property type="evidence" value="ECO:0007669"/>
    <property type="project" value="UniProtKB-UniRule"/>
</dbReference>
<feature type="site" description="Important for dimerization" evidence="9">
    <location>
        <position position="208"/>
    </location>
</feature>
<dbReference type="PRINTS" id="PR00073">
    <property type="entry name" value="COPRGNOXDASE"/>
</dbReference>
<dbReference type="GO" id="GO:0005737">
    <property type="term" value="C:cytoplasm"/>
    <property type="evidence" value="ECO:0007669"/>
    <property type="project" value="UniProtKB-SubCell"/>
</dbReference>
<dbReference type="InterPro" id="IPR036406">
    <property type="entry name" value="Coprogen_oxidase_aer_sf"/>
</dbReference>
<dbReference type="Pfam" id="PF01218">
    <property type="entry name" value="Coprogen_oxidas"/>
    <property type="match status" value="1"/>
</dbReference>
<dbReference type="RefSeq" id="WP_055655935.1">
    <property type="nucleotide sequence ID" value="NZ_CXST01000001.1"/>
</dbReference>
<gene>
    <name evidence="9 11" type="primary">hemF</name>
    <name evidence="11" type="ORF">LAL4801_02145</name>
</gene>
<feature type="binding site" evidence="9">
    <location>
        <begin position="291"/>
        <end position="293"/>
    </location>
    <ligand>
        <name>substrate</name>
    </ligand>
</feature>
<evidence type="ECO:0000313" key="11">
    <source>
        <dbReference type="EMBL" id="CTQ43705.1"/>
    </source>
</evidence>
<dbReference type="GO" id="GO:0006782">
    <property type="term" value="P:protoporphyrinogen IX biosynthetic process"/>
    <property type="evidence" value="ECO:0007669"/>
    <property type="project" value="UniProtKB-UniRule"/>
</dbReference>
<feature type="region of interest" description="Disordered" evidence="10">
    <location>
        <begin position="1"/>
        <end position="20"/>
    </location>
</feature>
<dbReference type="InterPro" id="IPR018375">
    <property type="entry name" value="Coprogen_oxidase_CS"/>
</dbReference>
<dbReference type="EMBL" id="CXST01000001">
    <property type="protein sequence ID" value="CTQ43705.1"/>
    <property type="molecule type" value="Genomic_DNA"/>
</dbReference>
<dbReference type="HAMAP" id="MF_00333">
    <property type="entry name" value="Coprogen_oxidas"/>
    <property type="match status" value="1"/>
</dbReference>
<dbReference type="InterPro" id="IPR001260">
    <property type="entry name" value="Coprogen_oxidase_aer"/>
</dbReference>
<comment type="function">
    <text evidence="9">Involved in the heme biosynthesis. Catalyzes the aerobic oxidative decarboxylation of propionate groups of rings A and B of coproporphyrinogen-III to yield the vinyl groups in protoporphyrinogen-IX.</text>
</comment>
<feature type="binding site" evidence="9">
    <location>
        <position position="126"/>
    </location>
    <ligand>
        <name>substrate</name>
    </ligand>
</feature>
<keyword evidence="12" id="KW-1185">Reference proteome</keyword>
<feature type="active site" description="Proton donor" evidence="9">
    <location>
        <position position="140"/>
    </location>
</feature>
<dbReference type="EC" id="1.3.3.3" evidence="9"/>
<comment type="pathway">
    <text evidence="1 9">Porphyrin-containing compound metabolism; protoporphyrin-IX biosynthesis; protoporphyrinogen-IX from coproporphyrinogen-III (O2 route): step 1/1.</text>
</comment>
<feature type="binding site" evidence="9">
    <location>
        <position position="130"/>
    </location>
    <ligand>
        <name>a divalent metal cation</name>
        <dbReference type="ChEBI" id="CHEBI:60240"/>
    </ligand>
</feature>
<comment type="subunit">
    <text evidence="3 9">Homodimer.</text>
</comment>
<dbReference type="SUPFAM" id="SSF102886">
    <property type="entry name" value="Coproporphyrinogen III oxidase"/>
    <property type="match status" value="1"/>
</dbReference>
<feature type="binding site" evidence="9">
    <location>
        <begin position="142"/>
        <end position="144"/>
    </location>
    <ligand>
        <name>substrate</name>
    </ligand>
</feature>
<dbReference type="GO" id="GO:0004109">
    <property type="term" value="F:coproporphyrinogen oxidase activity"/>
    <property type="evidence" value="ECO:0007669"/>
    <property type="project" value="UniProtKB-UniRule"/>
</dbReference>
<keyword evidence="7 9" id="KW-0350">Heme biosynthesis</keyword>
<evidence type="ECO:0000256" key="5">
    <source>
        <dbReference type="ARBA" id="ARBA00022723"/>
    </source>
</evidence>
<evidence type="ECO:0000256" key="3">
    <source>
        <dbReference type="ARBA" id="ARBA00011738"/>
    </source>
</evidence>
<evidence type="ECO:0000256" key="10">
    <source>
        <dbReference type="SAM" id="MobiDB-lite"/>
    </source>
</evidence>
<dbReference type="STRING" id="187304.B0E33_19250"/>
<dbReference type="GO" id="GO:0046872">
    <property type="term" value="F:metal ion binding"/>
    <property type="evidence" value="ECO:0007669"/>
    <property type="project" value="UniProtKB-KW"/>
</dbReference>
<feature type="region of interest" description="Important for dimerization" evidence="9">
    <location>
        <begin position="273"/>
        <end position="308"/>
    </location>
</feature>
<organism evidence="11 12">
    <name type="scientific">Roseibium aggregatum</name>
    <dbReference type="NCBI Taxonomy" id="187304"/>
    <lineage>
        <taxon>Bacteria</taxon>
        <taxon>Pseudomonadati</taxon>
        <taxon>Pseudomonadota</taxon>
        <taxon>Alphaproteobacteria</taxon>
        <taxon>Hyphomicrobiales</taxon>
        <taxon>Stappiaceae</taxon>
        <taxon>Roseibium</taxon>
    </lineage>
</organism>
<keyword evidence="6 9" id="KW-0560">Oxidoreductase</keyword>
<evidence type="ECO:0000256" key="9">
    <source>
        <dbReference type="HAMAP-Rule" id="MF_00333"/>
    </source>
</evidence>
<comment type="cofactor">
    <cofactor evidence="9">
        <name>a divalent metal cation</name>
        <dbReference type="ChEBI" id="CHEBI:60240"/>
    </cofactor>
</comment>
<dbReference type="UniPathway" id="UPA00251">
    <property type="reaction ID" value="UER00322"/>
</dbReference>
<dbReference type="NCBIfam" id="NF003727">
    <property type="entry name" value="PRK05330.1"/>
    <property type="match status" value="1"/>
</dbReference>
<evidence type="ECO:0000256" key="1">
    <source>
        <dbReference type="ARBA" id="ARBA00005168"/>
    </source>
</evidence>
<accession>A0A0M6Y0R3</accession>
<evidence type="ECO:0000256" key="7">
    <source>
        <dbReference type="ARBA" id="ARBA00023133"/>
    </source>
</evidence>
<keyword evidence="4 9" id="KW-0963">Cytoplasm</keyword>
<evidence type="ECO:0000256" key="6">
    <source>
        <dbReference type="ARBA" id="ARBA00023002"/>
    </source>
</evidence>
<dbReference type="OrthoDB" id="9777553at2"/>
<dbReference type="AlphaFoldDB" id="A0A0M6Y0R3"/>
<feature type="binding site" evidence="9">
    <location>
        <position position="208"/>
    </location>
    <ligand>
        <name>a divalent metal cation</name>
        <dbReference type="ChEBI" id="CHEBI:60240"/>
    </ligand>
</feature>
<comment type="similarity">
    <text evidence="2 9">Belongs to the aerobic coproporphyrinogen-III oxidase family.</text>
</comment>
<dbReference type="Proteomes" id="UP000048926">
    <property type="component" value="Unassembled WGS sequence"/>
</dbReference>
<feature type="binding site" evidence="9">
    <location>
        <position position="178"/>
    </location>
    <ligand>
        <name>a divalent metal cation</name>
        <dbReference type="ChEBI" id="CHEBI:60240"/>
    </ligand>
</feature>
<dbReference type="Gene3D" id="3.40.1500.10">
    <property type="entry name" value="Coproporphyrinogen III oxidase, aerobic"/>
    <property type="match status" value="1"/>
</dbReference>
<dbReference type="PANTHER" id="PTHR10755">
    <property type="entry name" value="COPROPORPHYRINOGEN III OXIDASE, MITOCHONDRIAL"/>
    <property type="match status" value="1"/>
</dbReference>
<evidence type="ECO:0000256" key="8">
    <source>
        <dbReference type="ARBA" id="ARBA00023244"/>
    </source>
</evidence>
<dbReference type="PANTHER" id="PTHR10755:SF0">
    <property type="entry name" value="OXYGEN-DEPENDENT COPROPORPHYRINOGEN-III OXIDASE, MITOCHONDRIAL"/>
    <property type="match status" value="1"/>
</dbReference>
<proteinExistence type="inferred from homology"/>
<reference evidence="12" key="1">
    <citation type="submission" date="2015-07" db="EMBL/GenBank/DDBJ databases">
        <authorList>
            <person name="Rodrigo-Torres Lidia"/>
            <person name="Arahal R.David."/>
        </authorList>
    </citation>
    <scope>NUCLEOTIDE SEQUENCE [LARGE SCALE GENOMIC DNA]</scope>
    <source>
        <strain evidence="12">CECT 4801</strain>
    </source>
</reference>
<dbReference type="FunFam" id="3.40.1500.10:FF:000005">
    <property type="entry name" value="Oxygen-dependent coproporphyrinogen-III oxidase"/>
    <property type="match status" value="1"/>
</dbReference>
<name>A0A0M6Y0R3_9HYPH</name>
<sequence>MNAPTPENRGGPIPDGIEDKKATAPAWFKELRDRICKAFEDLEDEIGDLAGPLADQPAGRFERTPWERTDSTGAKGGGGVMSMMHGRVFEKVGVHISTVHGEFSPEFRGQIPGANEDPRFWASGISLIAHPQNPHVPAVHMNTRMVVTTRQWFGGGADLTPVLDARRTQDDPDTVAFHEAMRAACNAHDVADYDAYKAWCDDYFFLKHRNEARGIGGIFYDYLNSGTWEDDFAFTRDVGLAFLNIYPELVRRNFQKPWSDTEREEQLVRRGRYVEYNLLYDRGTIFGLKTGGNVASILSSMPPVVKWP</sequence>
<evidence type="ECO:0000313" key="12">
    <source>
        <dbReference type="Proteomes" id="UP000048926"/>
    </source>
</evidence>
<evidence type="ECO:0000256" key="4">
    <source>
        <dbReference type="ARBA" id="ARBA00022490"/>
    </source>
</evidence>
<protein>
    <recommendedName>
        <fullName evidence="9">Oxygen-dependent coproporphyrinogen-III oxidase</fullName>
        <shortName evidence="9">CPO</shortName>
        <shortName evidence="9">Coprogen oxidase</shortName>
        <shortName evidence="9">Coproporphyrinogenase</shortName>
        <ecNumber evidence="9">1.3.3.3</ecNumber>
    </recommendedName>
</protein>